<dbReference type="AlphaFoldDB" id="A0A4Y1RDB4"/>
<organism evidence="3">
    <name type="scientific">Prunus dulcis</name>
    <name type="common">Almond</name>
    <name type="synonym">Amygdalus dulcis</name>
    <dbReference type="NCBI Taxonomy" id="3755"/>
    <lineage>
        <taxon>Eukaryota</taxon>
        <taxon>Viridiplantae</taxon>
        <taxon>Streptophyta</taxon>
        <taxon>Embryophyta</taxon>
        <taxon>Tracheophyta</taxon>
        <taxon>Spermatophyta</taxon>
        <taxon>Magnoliopsida</taxon>
        <taxon>eudicotyledons</taxon>
        <taxon>Gunneridae</taxon>
        <taxon>Pentapetalae</taxon>
        <taxon>rosids</taxon>
        <taxon>fabids</taxon>
        <taxon>Rosales</taxon>
        <taxon>Rosaceae</taxon>
        <taxon>Amygdaloideae</taxon>
        <taxon>Amygdaleae</taxon>
        <taxon>Prunus</taxon>
    </lineage>
</organism>
<keyword evidence="2" id="KW-0812">Transmembrane</keyword>
<feature type="compositionally biased region" description="Low complexity" evidence="1">
    <location>
        <begin position="87"/>
        <end position="99"/>
    </location>
</feature>
<feature type="region of interest" description="Disordered" evidence="1">
    <location>
        <begin position="87"/>
        <end position="113"/>
    </location>
</feature>
<dbReference type="PANTHER" id="PTHR37716:SF1">
    <property type="entry name" value="OS07G0568900 PROTEIN"/>
    <property type="match status" value="1"/>
</dbReference>
<keyword evidence="2" id="KW-1133">Transmembrane helix</keyword>
<accession>A0A4Y1RDB4</accession>
<proteinExistence type="predicted"/>
<evidence type="ECO:0000313" key="3">
    <source>
        <dbReference type="EMBL" id="BBH02240.1"/>
    </source>
</evidence>
<feature type="transmembrane region" description="Helical" evidence="2">
    <location>
        <begin position="126"/>
        <end position="149"/>
    </location>
</feature>
<protein>
    <submittedName>
        <fullName evidence="3">Uncharacterized protein</fullName>
    </submittedName>
</protein>
<evidence type="ECO:0000256" key="1">
    <source>
        <dbReference type="SAM" id="MobiDB-lite"/>
    </source>
</evidence>
<dbReference type="PANTHER" id="PTHR37716">
    <property type="entry name" value="OS07G0568900 PROTEIN"/>
    <property type="match status" value="1"/>
</dbReference>
<name>A0A4Y1RDB4_PRUDU</name>
<gene>
    <name evidence="3" type="ORF">Prudu_012750</name>
</gene>
<reference evidence="3" key="1">
    <citation type="journal article" date="2019" name="Science">
        <title>Mutation of a bHLH transcription factor allowed almond domestication.</title>
        <authorList>
            <person name="Sanchez-Perez R."/>
            <person name="Pavan S."/>
            <person name="Mazzeo R."/>
            <person name="Moldovan C."/>
            <person name="Aiese Cigliano R."/>
            <person name="Del Cueto J."/>
            <person name="Ricciardi F."/>
            <person name="Lotti C."/>
            <person name="Ricciardi L."/>
            <person name="Dicenta F."/>
            <person name="Lopez-Marques R.L."/>
            <person name="Lindberg Moller B."/>
        </authorList>
    </citation>
    <scope>NUCLEOTIDE SEQUENCE</scope>
</reference>
<sequence length="194" mass="22026">MLPLYALSLHNKPPLSLHPFSLTNKLKTHISELPVPGNGVFKKKKSNPYYNSSSSSSSCIVYAAEKESQQFDVDPDKAREALKNLDQQLQSRSQRQARPPRQKAPDVSFARDQTEDEEVQEFSGSFFTITAVAVFAFTIFYNVLFYTVIKPSIDGPEQAPTTIVQREIPKFCVVLVLKKRQISAKHKYEKLFNI</sequence>
<evidence type="ECO:0000256" key="2">
    <source>
        <dbReference type="SAM" id="Phobius"/>
    </source>
</evidence>
<dbReference type="EMBL" id="AP019300">
    <property type="protein sequence ID" value="BBH02240.1"/>
    <property type="molecule type" value="Genomic_DNA"/>
</dbReference>
<dbReference type="GO" id="GO:0009535">
    <property type="term" value="C:chloroplast thylakoid membrane"/>
    <property type="evidence" value="ECO:0007669"/>
    <property type="project" value="TreeGrafter"/>
</dbReference>
<keyword evidence="2" id="KW-0472">Membrane</keyword>